<accession>A0A1Y1USL3</accession>
<feature type="transmembrane region" description="Helical" evidence="10">
    <location>
        <begin position="604"/>
        <end position="634"/>
    </location>
</feature>
<feature type="compositionally biased region" description="Acidic residues" evidence="11">
    <location>
        <begin position="276"/>
        <end position="288"/>
    </location>
</feature>
<dbReference type="InParanoid" id="A0A1Y1USL3"/>
<dbReference type="AlphaFoldDB" id="A0A1Y1USL3"/>
<gene>
    <name evidence="12" type="ORF">BD324DRAFT_654624</name>
</gene>
<evidence type="ECO:0000256" key="5">
    <source>
        <dbReference type="ARBA" id="ARBA00022692"/>
    </source>
</evidence>
<dbReference type="STRING" id="4999.A0A1Y1USL3"/>
<name>A0A1Y1USL3_9TREE</name>
<feature type="compositionally biased region" description="Polar residues" evidence="11">
    <location>
        <begin position="1043"/>
        <end position="1054"/>
    </location>
</feature>
<feature type="compositionally biased region" description="Basic and acidic residues" evidence="11">
    <location>
        <begin position="174"/>
        <end position="186"/>
    </location>
</feature>
<keyword evidence="9 10" id="KW-0472">Membrane</keyword>
<evidence type="ECO:0000256" key="1">
    <source>
        <dbReference type="ARBA" id="ARBA00004141"/>
    </source>
</evidence>
<feature type="transmembrane region" description="Helical" evidence="10">
    <location>
        <begin position="101"/>
        <end position="122"/>
    </location>
</feature>
<keyword evidence="7 10" id="KW-1133">Transmembrane helix</keyword>
<dbReference type="InterPro" id="IPR051143">
    <property type="entry name" value="TrkH_K-transport"/>
</dbReference>
<sequence length="1063" mass="116848">MEHQNSDEGSETTGKGLFTRIPLHPRLAKALQICSEQLNFYRVHVIYFTITPLVFSAILWASATDGFTIEYIDSLFICMSAMTVTGLATINLSTLSGFQQTLLLILMLIGNPPVISLVTIIVRRHFFRSAFRHAIHERQKREKSLSSGVTNTLSRVTTRPITAIRKRFSVHLKPSEKPVVERHGTEHVGGGHSDPSVELKSVQASDPPTPRKSKFHRGGKKVNNISKAMIKRVEGGGVGLINPMGWYDAERAETPSPSPAQPTHSSGSTTRGGDRSDEEVFVSDDEGENPPPANGNVNDIQAPKPVKPISPVLKGTGEHIRSPTPPSITIPTILTGSHDDAPVVESPQHEVPLERQPYAGRVLSDDAFPRSRTIAFDDPDDGFSHDHQAITTGREGGYMPRTATYRSQTEGRVPMTATSSLPRTHSLLPSANRKKDTRLSGFGGFPTPFELIRSAVEHVFPKASSGLGKSLTMPRTSTIGGRGTIAPGDSTTREVPYISFTATVGRNSRFTGLTEEQMDELGGVEYRALKVLLFIVIGYIICFQMAAFVIIAPSVAAHGRYQYVFNEQPRQVGIPWFAFWQAVSAFTNTGMSLVDQSMVPFQKAYAMIITLIVLILAGNTAFPIFLRIIVWCIYKSVPRRSRVKETLKFLLDHPRRCFIYLFPTTQTWVLACVVLSLTLTDWVSFLVLDIGTPAIEAIPVGTRIADAFLQSAAVRAAGFGIVPLSVLAPAVQVLYVIMMYISVYPIALSVRATNVYEERSLGLYNEEDEDREMNEAEDGKGAQAVAKYLGWHARRQLAFDIWWLGFALWVICIIERGPLNDANNEGWLNIFTIIFELVSGYGTVGLSLGTPFTNYSLSGSFRKLSKLVLVVVMLRGRHRGLPVAIDRAVMLPRDFTVAEEQAFEERVDRIRRMSRQGSFDVPEDFLGQLRRGRSTTNMSSGDAYQQPGTATVTPTSAPWNRERSSSPPQGMKRHSRTGSHSASGHTGTQVSHAPPSPSVLHFLPSRNSSERQRFSSPAVHVQTAGGSTPVPVTHGHGLLSPVEESTMSRTNTATGEEVHRSSV</sequence>
<dbReference type="OrthoDB" id="9999863at2759"/>
<dbReference type="PANTHER" id="PTHR31064">
    <property type="entry name" value="POTASSIUM TRANSPORT PROTEIN DDB_G0292412-RELATED"/>
    <property type="match status" value="1"/>
</dbReference>
<evidence type="ECO:0000313" key="12">
    <source>
        <dbReference type="EMBL" id="ORX40999.1"/>
    </source>
</evidence>
<keyword evidence="13" id="KW-1185">Reference proteome</keyword>
<protein>
    <recommendedName>
        <fullName evidence="10">Potassium transport protein</fullName>
    </recommendedName>
</protein>
<comment type="caution">
    <text evidence="12">The sequence shown here is derived from an EMBL/GenBank/DDBJ whole genome shotgun (WGS) entry which is preliminary data.</text>
</comment>
<feature type="transmembrane region" description="Helical" evidence="10">
    <location>
        <begin position="826"/>
        <end position="848"/>
    </location>
</feature>
<feature type="transmembrane region" description="Helical" evidence="10">
    <location>
        <begin position="45"/>
        <end position="63"/>
    </location>
</feature>
<feature type="region of interest" description="Disordered" evidence="11">
    <location>
        <begin position="174"/>
        <end position="223"/>
    </location>
</feature>
<evidence type="ECO:0000256" key="8">
    <source>
        <dbReference type="ARBA" id="ARBA00023065"/>
    </source>
</evidence>
<evidence type="ECO:0000313" key="13">
    <source>
        <dbReference type="Proteomes" id="UP000193218"/>
    </source>
</evidence>
<dbReference type="EMBL" id="NBSH01000001">
    <property type="protein sequence ID" value="ORX40999.1"/>
    <property type="molecule type" value="Genomic_DNA"/>
</dbReference>
<evidence type="ECO:0000256" key="2">
    <source>
        <dbReference type="ARBA" id="ARBA00009137"/>
    </source>
</evidence>
<keyword evidence="5 10" id="KW-0812">Transmembrane</keyword>
<dbReference type="GO" id="GO:0030007">
    <property type="term" value="P:intracellular potassium ion homeostasis"/>
    <property type="evidence" value="ECO:0007669"/>
    <property type="project" value="UniProtKB-UniRule"/>
</dbReference>
<evidence type="ECO:0000256" key="4">
    <source>
        <dbReference type="ARBA" id="ARBA00022538"/>
    </source>
</evidence>
<evidence type="ECO:0000256" key="11">
    <source>
        <dbReference type="SAM" id="MobiDB-lite"/>
    </source>
</evidence>
<feature type="transmembrane region" description="Helical" evidence="10">
    <location>
        <begin position="531"/>
        <end position="556"/>
    </location>
</feature>
<feature type="region of interest" description="Disordered" evidence="11">
    <location>
        <begin position="249"/>
        <end position="306"/>
    </location>
</feature>
<dbReference type="NCBIfam" id="TIGR00934">
    <property type="entry name" value="2a38euk"/>
    <property type="match status" value="1"/>
</dbReference>
<dbReference type="GeneID" id="33560608"/>
<keyword evidence="6 10" id="KW-0630">Potassium</keyword>
<dbReference type="FunCoup" id="A0A1Y1USL3">
    <property type="interactions" value="51"/>
</dbReference>
<keyword evidence="3 10" id="KW-0813">Transport</keyword>
<evidence type="ECO:0000256" key="9">
    <source>
        <dbReference type="ARBA" id="ARBA00023136"/>
    </source>
</evidence>
<dbReference type="InterPro" id="IPR003445">
    <property type="entry name" value="Cat_transpt"/>
</dbReference>
<comment type="similarity">
    <text evidence="2 10">Belongs to the TrkH potassium transport family.</text>
</comment>
<evidence type="ECO:0000256" key="6">
    <source>
        <dbReference type="ARBA" id="ARBA00022958"/>
    </source>
</evidence>
<feature type="transmembrane region" description="Helical" evidence="10">
    <location>
        <begin position="716"/>
        <end position="741"/>
    </location>
</feature>
<dbReference type="GO" id="GO:0005886">
    <property type="term" value="C:plasma membrane"/>
    <property type="evidence" value="ECO:0007669"/>
    <property type="project" value="InterPro"/>
</dbReference>
<evidence type="ECO:0000256" key="10">
    <source>
        <dbReference type="PIRNR" id="PIRNR002450"/>
    </source>
</evidence>
<dbReference type="Proteomes" id="UP000193218">
    <property type="component" value="Unassembled WGS sequence"/>
</dbReference>
<dbReference type="RefSeq" id="XP_021874678.1">
    <property type="nucleotide sequence ID" value="XM_022018799.1"/>
</dbReference>
<keyword evidence="8 10" id="KW-0406">Ion transport</keyword>
<feature type="transmembrane region" description="Helical" evidence="10">
    <location>
        <begin position="657"/>
        <end position="679"/>
    </location>
</feature>
<feature type="transmembrane region" description="Helical" evidence="10">
    <location>
        <begin position="797"/>
        <end position="814"/>
    </location>
</feature>
<feature type="compositionally biased region" description="Polar residues" evidence="11">
    <location>
        <begin position="934"/>
        <end position="958"/>
    </location>
</feature>
<reference evidence="12 13" key="1">
    <citation type="submission" date="2017-03" db="EMBL/GenBank/DDBJ databases">
        <title>Widespread Adenine N6-methylation of Active Genes in Fungi.</title>
        <authorList>
            <consortium name="DOE Joint Genome Institute"/>
            <person name="Mondo S.J."/>
            <person name="Dannebaum R.O."/>
            <person name="Kuo R.C."/>
            <person name="Louie K.B."/>
            <person name="Bewick A.J."/>
            <person name="Labutti K."/>
            <person name="Haridas S."/>
            <person name="Kuo A."/>
            <person name="Salamov A."/>
            <person name="Ahrendt S.R."/>
            <person name="Lau R."/>
            <person name="Bowen B.P."/>
            <person name="Lipzen A."/>
            <person name="Sullivan W."/>
            <person name="Andreopoulos W.B."/>
            <person name="Clum A."/>
            <person name="Lindquist E."/>
            <person name="Daum C."/>
            <person name="Northen T.R."/>
            <person name="Ramamoorthy G."/>
            <person name="Schmitz R.J."/>
            <person name="Gryganskyi A."/>
            <person name="Culley D."/>
            <person name="Magnuson J."/>
            <person name="James T.Y."/>
            <person name="O'Malley M.A."/>
            <person name="Stajich J.E."/>
            <person name="Spatafora J.W."/>
            <person name="Visel A."/>
            <person name="Grigoriev I.V."/>
        </authorList>
    </citation>
    <scope>NUCLEOTIDE SEQUENCE [LARGE SCALE GENOMIC DNA]</scope>
    <source>
        <strain evidence="12 13">NRRL Y-17943</strain>
    </source>
</reference>
<feature type="region of interest" description="Disordered" evidence="11">
    <location>
        <begin position="932"/>
        <end position="1063"/>
    </location>
</feature>
<evidence type="ECO:0000256" key="3">
    <source>
        <dbReference type="ARBA" id="ARBA00022448"/>
    </source>
</evidence>
<evidence type="ECO:0000256" key="7">
    <source>
        <dbReference type="ARBA" id="ARBA00022989"/>
    </source>
</evidence>
<dbReference type="Pfam" id="PF02386">
    <property type="entry name" value="TrkH"/>
    <property type="match status" value="1"/>
</dbReference>
<dbReference type="PANTHER" id="PTHR31064:SF30">
    <property type="entry name" value="HIGH-AFFINITY POTASSIUM TRANSPORT PROTEIN-RELATED"/>
    <property type="match status" value="1"/>
</dbReference>
<proteinExistence type="inferred from homology"/>
<dbReference type="GO" id="GO:1990573">
    <property type="term" value="P:potassium ion import across plasma membrane"/>
    <property type="evidence" value="ECO:0007669"/>
    <property type="project" value="TreeGrafter"/>
</dbReference>
<feature type="compositionally biased region" description="Basic residues" evidence="11">
    <location>
        <begin position="211"/>
        <end position="220"/>
    </location>
</feature>
<dbReference type="GO" id="GO:0140107">
    <property type="term" value="F:high-affinity potassium ion transmembrane transporter activity"/>
    <property type="evidence" value="ECO:0007669"/>
    <property type="project" value="TreeGrafter"/>
</dbReference>
<dbReference type="InterPro" id="IPR004773">
    <property type="entry name" value="K/Na_transp_Trk1/HKT1"/>
</dbReference>
<dbReference type="PIRSF" id="PIRSF002450">
    <property type="entry name" value="K+_transpter_TRK"/>
    <property type="match status" value="1"/>
</dbReference>
<organism evidence="12 13">
    <name type="scientific">Kockovaella imperatae</name>
    <dbReference type="NCBI Taxonomy" id="4999"/>
    <lineage>
        <taxon>Eukaryota</taxon>
        <taxon>Fungi</taxon>
        <taxon>Dikarya</taxon>
        <taxon>Basidiomycota</taxon>
        <taxon>Agaricomycotina</taxon>
        <taxon>Tremellomycetes</taxon>
        <taxon>Tremellales</taxon>
        <taxon>Cuniculitremaceae</taxon>
        <taxon>Kockovaella</taxon>
    </lineage>
</organism>
<keyword evidence="4 10" id="KW-0633">Potassium transport</keyword>
<feature type="transmembrane region" description="Helical" evidence="10">
    <location>
        <begin position="75"/>
        <end position="95"/>
    </location>
</feature>
<dbReference type="InterPro" id="IPR015958">
    <property type="entry name" value="Trk1_fungi"/>
</dbReference>
<comment type="subcellular location">
    <subcellularLocation>
        <location evidence="1">Membrane</location>
        <topology evidence="1">Multi-pass membrane protein</topology>
    </subcellularLocation>
</comment>
<feature type="compositionally biased region" description="Polar residues" evidence="11">
    <location>
        <begin position="978"/>
        <end position="991"/>
    </location>
</feature>